<feature type="domain" description="Restriction endonuclease type I HsdR N-terminal" evidence="1">
    <location>
        <begin position="31"/>
        <end position="104"/>
    </location>
</feature>
<dbReference type="Pfam" id="PF04313">
    <property type="entry name" value="HSDR_N"/>
    <property type="match status" value="1"/>
</dbReference>
<keyword evidence="2" id="KW-0378">Hydrolase</keyword>
<comment type="caution">
    <text evidence="2">The sequence shown here is derived from an EMBL/GenBank/DDBJ whole genome shotgun (WGS) entry which is preliminary data.</text>
</comment>
<dbReference type="RefSeq" id="WP_377766866.1">
    <property type="nucleotide sequence ID" value="NZ_JBHULB010000012.1"/>
</dbReference>
<evidence type="ECO:0000313" key="2">
    <source>
        <dbReference type="EMBL" id="MFD2587309.1"/>
    </source>
</evidence>
<dbReference type="InterPro" id="IPR007409">
    <property type="entry name" value="Restrct_endonuc_type1_HsdR_N"/>
</dbReference>
<gene>
    <name evidence="2" type="ORF">ACFSQJ_10230</name>
</gene>
<reference evidence="3" key="1">
    <citation type="journal article" date="2019" name="Int. J. Syst. Evol. Microbiol.">
        <title>The Global Catalogue of Microorganisms (GCM) 10K type strain sequencing project: providing services to taxonomists for standard genome sequencing and annotation.</title>
        <authorList>
            <consortium name="The Broad Institute Genomics Platform"/>
            <consortium name="The Broad Institute Genome Sequencing Center for Infectious Disease"/>
            <person name="Wu L."/>
            <person name="Ma J."/>
        </authorList>
    </citation>
    <scope>NUCLEOTIDE SEQUENCE [LARGE SCALE GENOMIC DNA]</scope>
    <source>
        <strain evidence="3">KCTC 52368</strain>
    </source>
</reference>
<keyword evidence="3" id="KW-1185">Reference proteome</keyword>
<sequence length="121" mass="13740">MLREAGWLVQSKNKVDLSAGKGVAVREYQTDVGPADYVLLVDRKPVGIIEAKREDEGYRLTVVEEQSSNYANAKLKYLNNDSLPFVYESTGTVTRFTDYRDPKPRGRNIFSFEYPLSVITL</sequence>
<evidence type="ECO:0000313" key="3">
    <source>
        <dbReference type="Proteomes" id="UP001597526"/>
    </source>
</evidence>
<dbReference type="Gene3D" id="3.90.1570.30">
    <property type="match status" value="1"/>
</dbReference>
<organism evidence="2 3">
    <name type="scientific">Croceitalea marina</name>
    <dbReference type="NCBI Taxonomy" id="1775166"/>
    <lineage>
        <taxon>Bacteria</taxon>
        <taxon>Pseudomonadati</taxon>
        <taxon>Bacteroidota</taxon>
        <taxon>Flavobacteriia</taxon>
        <taxon>Flavobacteriales</taxon>
        <taxon>Flavobacteriaceae</taxon>
        <taxon>Croceitalea</taxon>
    </lineage>
</organism>
<protein>
    <submittedName>
        <fullName evidence="2">Type I restriction endonuclease</fullName>
    </submittedName>
</protein>
<proteinExistence type="predicted"/>
<accession>A0ABW5MW24</accession>
<name>A0ABW5MW24_9FLAO</name>
<evidence type="ECO:0000259" key="1">
    <source>
        <dbReference type="Pfam" id="PF04313"/>
    </source>
</evidence>
<keyword evidence="2" id="KW-0255">Endonuclease</keyword>
<dbReference type="Proteomes" id="UP001597526">
    <property type="component" value="Unassembled WGS sequence"/>
</dbReference>
<keyword evidence="2" id="KW-0540">Nuclease</keyword>
<dbReference type="EMBL" id="JBHULB010000012">
    <property type="protein sequence ID" value="MFD2587309.1"/>
    <property type="molecule type" value="Genomic_DNA"/>
</dbReference>
<dbReference type="GO" id="GO:0004519">
    <property type="term" value="F:endonuclease activity"/>
    <property type="evidence" value="ECO:0007669"/>
    <property type="project" value="UniProtKB-KW"/>
</dbReference>